<name>A0A5B7H8A2_PORTR</name>
<feature type="region of interest" description="Disordered" evidence="1">
    <location>
        <begin position="34"/>
        <end position="93"/>
    </location>
</feature>
<protein>
    <submittedName>
        <fullName evidence="2">Uncharacterized protein</fullName>
    </submittedName>
</protein>
<dbReference type="AlphaFoldDB" id="A0A5B7H8A2"/>
<dbReference type="EMBL" id="VSRR010028536">
    <property type="protein sequence ID" value="MPC68881.1"/>
    <property type="molecule type" value="Genomic_DNA"/>
</dbReference>
<keyword evidence="3" id="KW-1185">Reference proteome</keyword>
<comment type="caution">
    <text evidence="2">The sequence shown here is derived from an EMBL/GenBank/DDBJ whole genome shotgun (WGS) entry which is preliminary data.</text>
</comment>
<feature type="compositionally biased region" description="Basic and acidic residues" evidence="1">
    <location>
        <begin position="37"/>
        <end position="56"/>
    </location>
</feature>
<gene>
    <name evidence="2" type="ORF">E2C01_063091</name>
</gene>
<dbReference type="Proteomes" id="UP000324222">
    <property type="component" value="Unassembled WGS sequence"/>
</dbReference>
<organism evidence="2 3">
    <name type="scientific">Portunus trituberculatus</name>
    <name type="common">Swimming crab</name>
    <name type="synonym">Neptunus trituberculatus</name>
    <dbReference type="NCBI Taxonomy" id="210409"/>
    <lineage>
        <taxon>Eukaryota</taxon>
        <taxon>Metazoa</taxon>
        <taxon>Ecdysozoa</taxon>
        <taxon>Arthropoda</taxon>
        <taxon>Crustacea</taxon>
        <taxon>Multicrustacea</taxon>
        <taxon>Malacostraca</taxon>
        <taxon>Eumalacostraca</taxon>
        <taxon>Eucarida</taxon>
        <taxon>Decapoda</taxon>
        <taxon>Pleocyemata</taxon>
        <taxon>Brachyura</taxon>
        <taxon>Eubrachyura</taxon>
        <taxon>Portunoidea</taxon>
        <taxon>Portunidae</taxon>
        <taxon>Portuninae</taxon>
        <taxon>Portunus</taxon>
    </lineage>
</organism>
<accession>A0A5B7H8A2</accession>
<sequence length="93" mass="10175">MAGRLFTPSTSRSAKPDYIVLLSNLSPAQTRYMTGDSHTERFGGCEAGHSQRRDTSSEQGAVGNDTAASHRVFERGGRFPHPIKFSKHAALNR</sequence>
<evidence type="ECO:0000256" key="1">
    <source>
        <dbReference type="SAM" id="MobiDB-lite"/>
    </source>
</evidence>
<evidence type="ECO:0000313" key="3">
    <source>
        <dbReference type="Proteomes" id="UP000324222"/>
    </source>
</evidence>
<reference evidence="2 3" key="1">
    <citation type="submission" date="2019-05" db="EMBL/GenBank/DDBJ databases">
        <title>Another draft genome of Portunus trituberculatus and its Hox gene families provides insights of decapod evolution.</title>
        <authorList>
            <person name="Jeong J.-H."/>
            <person name="Song I."/>
            <person name="Kim S."/>
            <person name="Choi T."/>
            <person name="Kim D."/>
            <person name="Ryu S."/>
            <person name="Kim W."/>
        </authorList>
    </citation>
    <scope>NUCLEOTIDE SEQUENCE [LARGE SCALE GENOMIC DNA]</scope>
    <source>
        <tissue evidence="2">Muscle</tissue>
    </source>
</reference>
<proteinExistence type="predicted"/>
<evidence type="ECO:0000313" key="2">
    <source>
        <dbReference type="EMBL" id="MPC68881.1"/>
    </source>
</evidence>